<dbReference type="Pfam" id="PF01339">
    <property type="entry name" value="CheB_methylest"/>
    <property type="match status" value="1"/>
</dbReference>
<comment type="function">
    <text evidence="6">Involved in chemotaxis. Part of a chemotaxis signal transduction system that modulates chemotaxis in response to various stimuli. Catalyzes the demethylation of specific methylglutamate residues introduced into the chemoreceptors (methyl-accepting chemotaxis proteins or MCP) by CheR. Also mediates the irreversible deamidation of specific glutamine residues to glutamic acid.</text>
</comment>
<keyword evidence="4 6" id="KW-0378">Hydrolase</keyword>
<dbReference type="NCBIfam" id="NF001965">
    <property type="entry name" value="PRK00742.1"/>
    <property type="match status" value="1"/>
</dbReference>
<dbReference type="GO" id="GO:0050568">
    <property type="term" value="F:protein-glutamine glutaminase activity"/>
    <property type="evidence" value="ECO:0007669"/>
    <property type="project" value="UniProtKB-UniRule"/>
</dbReference>
<sequence>MKSGTRLRVLVVDDSALARQLLTTIINAQPDMEVVGTATTAATARDRLQALRPDVMTLDINLPDGSGLDLLAEVMARQPLPVLVVATPVTDRDAVVRQARASGAFALIDKPRMADAQDRQSAAPLLCRALRAAALSRRPAVGASAVGATGAMGAAAAMAAAGGGAGPAAAAVSANAGLAALSSGSAMAAGASHGADMGSVASVPAPGTSAGAAPMANAPVLAAPLRAVPVAPPPAPLSAAASQARVIVVGASTGGPEAIEQFLAQMPLNCPGILIVQHMPVYFTQAFADRLNRTVAIAVRLATDGEPVQPGTALIAPGDQHLALRSSSQGGWRATLSSAPPLNRHRPAVDVLFDSAARVLGPRAIGVIMTGMGKDGAAGMLAMRQAGAMTFAQDEASCVVFGMPREAIAVGGAREVAPLNQLPGRVLAHAAQPLAATPA</sequence>
<comment type="catalytic activity">
    <reaction evidence="5 6">
        <text>[protein]-L-glutamate 5-O-methyl ester + H2O = L-glutamyl-[protein] + methanol + H(+)</text>
        <dbReference type="Rhea" id="RHEA:23236"/>
        <dbReference type="Rhea" id="RHEA-COMP:10208"/>
        <dbReference type="Rhea" id="RHEA-COMP:10311"/>
        <dbReference type="ChEBI" id="CHEBI:15377"/>
        <dbReference type="ChEBI" id="CHEBI:15378"/>
        <dbReference type="ChEBI" id="CHEBI:17790"/>
        <dbReference type="ChEBI" id="CHEBI:29973"/>
        <dbReference type="ChEBI" id="CHEBI:82795"/>
        <dbReference type="EC" id="3.1.1.61"/>
    </reaction>
</comment>
<comment type="similarity">
    <text evidence="6">Belongs to the CheB family.</text>
</comment>
<evidence type="ECO:0000256" key="8">
    <source>
        <dbReference type="PROSITE-ProRule" id="PRU00169"/>
    </source>
</evidence>
<proteinExistence type="inferred from homology"/>
<keyword evidence="3 6" id="KW-0597">Phosphoprotein</keyword>
<feature type="active site" evidence="6 7">
    <location>
        <position position="375"/>
    </location>
</feature>
<accession>A0A147GMT3</accession>
<gene>
    <name evidence="6" type="primary">cheB</name>
    <name evidence="11" type="ORF">NS331_22865</name>
</gene>
<dbReference type="RefSeq" id="WP_058644230.1">
    <property type="nucleotide sequence ID" value="NZ_LDSL01000177.1"/>
</dbReference>
<evidence type="ECO:0000256" key="2">
    <source>
        <dbReference type="ARBA" id="ARBA00022500"/>
    </source>
</evidence>
<evidence type="ECO:0000313" key="11">
    <source>
        <dbReference type="EMBL" id="KTT14648.1"/>
    </source>
</evidence>
<dbReference type="Gene3D" id="3.40.50.2300">
    <property type="match status" value="1"/>
</dbReference>
<keyword evidence="1 6" id="KW-0963">Cytoplasm</keyword>
<evidence type="ECO:0000256" key="3">
    <source>
        <dbReference type="ARBA" id="ARBA00022553"/>
    </source>
</evidence>
<evidence type="ECO:0000259" key="10">
    <source>
        <dbReference type="PROSITE" id="PS50122"/>
    </source>
</evidence>
<evidence type="ECO:0000256" key="4">
    <source>
        <dbReference type="ARBA" id="ARBA00022801"/>
    </source>
</evidence>
<comment type="subcellular location">
    <subcellularLocation>
        <location evidence="6">Cytoplasm</location>
    </subcellularLocation>
</comment>
<keyword evidence="12" id="KW-1185">Reference proteome</keyword>
<dbReference type="InterPro" id="IPR011006">
    <property type="entry name" value="CheY-like_superfamily"/>
</dbReference>
<dbReference type="InterPro" id="IPR000673">
    <property type="entry name" value="Sig_transdc_resp-reg_Me-estase"/>
</dbReference>
<dbReference type="CDD" id="cd16432">
    <property type="entry name" value="CheB_Rec"/>
    <property type="match status" value="1"/>
</dbReference>
<evidence type="ECO:0000256" key="6">
    <source>
        <dbReference type="HAMAP-Rule" id="MF_00099"/>
    </source>
</evidence>
<evidence type="ECO:0000313" key="12">
    <source>
        <dbReference type="Proteomes" id="UP000072741"/>
    </source>
</evidence>
<reference evidence="11 12" key="1">
    <citation type="journal article" date="2016" name="Front. Microbiol.">
        <title>Genomic Resource of Rice Seed Associated Bacteria.</title>
        <authorList>
            <person name="Midha S."/>
            <person name="Bansal K."/>
            <person name="Sharma S."/>
            <person name="Kumar N."/>
            <person name="Patil P.P."/>
            <person name="Chaudhry V."/>
            <person name="Patil P.B."/>
        </authorList>
    </citation>
    <scope>NUCLEOTIDE SEQUENCE [LARGE SCALE GENOMIC DNA]</scope>
    <source>
        <strain evidence="11 12">NS331</strain>
    </source>
</reference>
<comment type="PTM">
    <text evidence="6">Phosphorylated by CheA. Phosphorylation of the N-terminal regulatory domain activates the methylesterase activity.</text>
</comment>
<keyword evidence="2 6" id="KW-0145">Chemotaxis</keyword>
<dbReference type="PROSITE" id="PS50122">
    <property type="entry name" value="CHEB"/>
    <property type="match status" value="1"/>
</dbReference>
<dbReference type="GO" id="GO:0000156">
    <property type="term" value="F:phosphorelay response regulator activity"/>
    <property type="evidence" value="ECO:0007669"/>
    <property type="project" value="InterPro"/>
</dbReference>
<evidence type="ECO:0000256" key="1">
    <source>
        <dbReference type="ARBA" id="ARBA00022490"/>
    </source>
</evidence>
<evidence type="ECO:0000259" key="9">
    <source>
        <dbReference type="PROSITE" id="PS50110"/>
    </source>
</evidence>
<dbReference type="SUPFAM" id="SSF52738">
    <property type="entry name" value="Methylesterase CheB, C-terminal domain"/>
    <property type="match status" value="1"/>
</dbReference>
<feature type="domain" description="Response regulatory" evidence="9">
    <location>
        <begin position="8"/>
        <end position="125"/>
    </location>
</feature>
<dbReference type="InterPro" id="IPR035909">
    <property type="entry name" value="CheB_C"/>
</dbReference>
<dbReference type="EC" id="3.5.1.44" evidence="6"/>
<dbReference type="PATRIC" id="fig|433924.3.peg.1696"/>
<feature type="active site" evidence="6 7">
    <location>
        <position position="278"/>
    </location>
</feature>
<dbReference type="Proteomes" id="UP000072741">
    <property type="component" value="Unassembled WGS sequence"/>
</dbReference>
<feature type="active site" evidence="6 7">
    <location>
        <position position="252"/>
    </location>
</feature>
<evidence type="ECO:0000256" key="5">
    <source>
        <dbReference type="ARBA" id="ARBA00048267"/>
    </source>
</evidence>
<dbReference type="GO" id="GO:0005737">
    <property type="term" value="C:cytoplasm"/>
    <property type="evidence" value="ECO:0007669"/>
    <property type="project" value="UniProtKB-SubCell"/>
</dbReference>
<name>A0A147GMT3_9BURK</name>
<dbReference type="HAMAP" id="MF_00099">
    <property type="entry name" value="CheB_chemtxs"/>
    <property type="match status" value="1"/>
</dbReference>
<dbReference type="GO" id="GO:0006935">
    <property type="term" value="P:chemotaxis"/>
    <property type="evidence" value="ECO:0007669"/>
    <property type="project" value="UniProtKB-UniRule"/>
</dbReference>
<dbReference type="CDD" id="cd17541">
    <property type="entry name" value="REC_CheB-like"/>
    <property type="match status" value="1"/>
</dbReference>
<dbReference type="Pfam" id="PF00072">
    <property type="entry name" value="Response_reg"/>
    <property type="match status" value="1"/>
</dbReference>
<comment type="catalytic activity">
    <reaction evidence="6">
        <text>L-glutaminyl-[protein] + H2O = L-glutamyl-[protein] + NH4(+)</text>
        <dbReference type="Rhea" id="RHEA:16441"/>
        <dbReference type="Rhea" id="RHEA-COMP:10207"/>
        <dbReference type="Rhea" id="RHEA-COMP:10208"/>
        <dbReference type="ChEBI" id="CHEBI:15377"/>
        <dbReference type="ChEBI" id="CHEBI:28938"/>
        <dbReference type="ChEBI" id="CHEBI:29973"/>
        <dbReference type="ChEBI" id="CHEBI:30011"/>
        <dbReference type="EC" id="3.5.1.44"/>
    </reaction>
</comment>
<comment type="domain">
    <text evidence="6">Contains a C-terminal catalytic domain, and an N-terminal region which modulates catalytic activity.</text>
</comment>
<dbReference type="SMART" id="SM00448">
    <property type="entry name" value="REC"/>
    <property type="match status" value="1"/>
</dbReference>
<dbReference type="AlphaFoldDB" id="A0A147GMT3"/>
<dbReference type="PANTHER" id="PTHR42872:SF6">
    <property type="entry name" value="PROTEIN-GLUTAMATE METHYLESTERASE_PROTEIN-GLUTAMINE GLUTAMINASE"/>
    <property type="match status" value="1"/>
</dbReference>
<dbReference type="InterPro" id="IPR001789">
    <property type="entry name" value="Sig_transdc_resp-reg_receiver"/>
</dbReference>
<dbReference type="EC" id="3.1.1.61" evidence="6"/>
<feature type="domain" description="CheB-type methylesterase" evidence="10">
    <location>
        <begin position="236"/>
        <end position="428"/>
    </location>
</feature>
<dbReference type="SUPFAM" id="SSF52172">
    <property type="entry name" value="CheY-like"/>
    <property type="match status" value="1"/>
</dbReference>
<comment type="caution">
    <text evidence="11">The sequence shown here is derived from an EMBL/GenBank/DDBJ whole genome shotgun (WGS) entry which is preliminary data.</text>
</comment>
<dbReference type="InterPro" id="IPR008248">
    <property type="entry name" value="CheB-like"/>
</dbReference>
<dbReference type="PROSITE" id="PS50110">
    <property type="entry name" value="RESPONSE_REGULATORY"/>
    <property type="match status" value="1"/>
</dbReference>
<dbReference type="EMBL" id="LDSL01000177">
    <property type="protein sequence ID" value="KTT14648.1"/>
    <property type="molecule type" value="Genomic_DNA"/>
</dbReference>
<dbReference type="Gene3D" id="3.40.50.180">
    <property type="entry name" value="Methylesterase CheB, C-terminal domain"/>
    <property type="match status" value="1"/>
</dbReference>
<evidence type="ECO:0000256" key="7">
    <source>
        <dbReference type="PROSITE-ProRule" id="PRU00050"/>
    </source>
</evidence>
<dbReference type="GO" id="GO:0008984">
    <property type="term" value="F:protein-glutamate methylesterase activity"/>
    <property type="evidence" value="ECO:0007669"/>
    <property type="project" value="UniProtKB-UniRule"/>
</dbReference>
<protein>
    <recommendedName>
        <fullName evidence="6">Protein-glutamate methylesterase/protein-glutamine glutaminase</fullName>
        <ecNumber evidence="6">3.1.1.61</ecNumber>
        <ecNumber evidence="6">3.5.1.44</ecNumber>
    </recommendedName>
</protein>
<feature type="modified residue" description="4-aspartylphosphate" evidence="6 8">
    <location>
        <position position="59"/>
    </location>
</feature>
<organism evidence="11 12">
    <name type="scientific">Pseudacidovorax intermedius</name>
    <dbReference type="NCBI Taxonomy" id="433924"/>
    <lineage>
        <taxon>Bacteria</taxon>
        <taxon>Pseudomonadati</taxon>
        <taxon>Pseudomonadota</taxon>
        <taxon>Betaproteobacteria</taxon>
        <taxon>Burkholderiales</taxon>
        <taxon>Comamonadaceae</taxon>
        <taxon>Pseudacidovorax</taxon>
    </lineage>
</organism>
<dbReference type="PANTHER" id="PTHR42872">
    <property type="entry name" value="PROTEIN-GLUTAMATE METHYLESTERASE/PROTEIN-GLUTAMINE GLUTAMINASE"/>
    <property type="match status" value="1"/>
</dbReference>
<dbReference type="OrthoDB" id="9793421at2"/>